<keyword evidence="2" id="KW-1133">Transmembrane helix</keyword>
<evidence type="ECO:0000313" key="4">
    <source>
        <dbReference type="Proteomes" id="UP000054524"/>
    </source>
</evidence>
<protein>
    <submittedName>
        <fullName evidence="3">Uncharacterized protein</fullName>
    </submittedName>
</protein>
<feature type="compositionally biased region" description="Basic residues" evidence="1">
    <location>
        <begin position="287"/>
        <end position="300"/>
    </location>
</feature>
<feature type="transmembrane region" description="Helical" evidence="2">
    <location>
        <begin position="315"/>
        <end position="333"/>
    </location>
</feature>
<organism evidence="3 4">
    <name type="scientific">Nematocida ausubeli (strain ATCC PRA-371 / ERTm2)</name>
    <name type="common">Nematode killer fungus</name>
    <dbReference type="NCBI Taxonomy" id="1913371"/>
    <lineage>
        <taxon>Eukaryota</taxon>
        <taxon>Fungi</taxon>
        <taxon>Fungi incertae sedis</taxon>
        <taxon>Microsporidia</taxon>
        <taxon>Nematocida</taxon>
    </lineage>
</organism>
<keyword evidence="2" id="KW-0472">Membrane</keyword>
<evidence type="ECO:0000256" key="2">
    <source>
        <dbReference type="SAM" id="Phobius"/>
    </source>
</evidence>
<feature type="region of interest" description="Disordered" evidence="1">
    <location>
        <begin position="278"/>
        <end position="301"/>
    </location>
</feature>
<name>A0A086J3Q4_NEMA1</name>
<dbReference type="GeneID" id="77675901"/>
<keyword evidence="2" id="KW-0812">Transmembrane</keyword>
<evidence type="ECO:0000256" key="1">
    <source>
        <dbReference type="SAM" id="MobiDB-lite"/>
    </source>
</evidence>
<dbReference type="AlphaFoldDB" id="A0A086J3Q4"/>
<gene>
    <name evidence="3" type="ORF">NESG_00928</name>
</gene>
<keyword evidence="4" id="KW-1185">Reference proteome</keyword>
<comment type="caution">
    <text evidence="3">The sequence shown here is derived from an EMBL/GenBank/DDBJ whole genome shotgun (WGS) entry which is preliminary data.</text>
</comment>
<dbReference type="EMBL" id="AKIJ01000002">
    <property type="protein sequence ID" value="KFG26772.1"/>
    <property type="molecule type" value="Genomic_DNA"/>
</dbReference>
<dbReference type="RefSeq" id="XP_052905327.1">
    <property type="nucleotide sequence ID" value="XM_053048567.1"/>
</dbReference>
<reference evidence="3 4" key="1">
    <citation type="journal article" date="2014" name="Genome Announc.">
        <title>Genome Sequence of the Microsporidian Species Nematocida sp1 Strain ERTm6 (ATCC PRA-372).</title>
        <authorList>
            <person name="Bakowski M.A."/>
            <person name="Priest M."/>
            <person name="Young S."/>
            <person name="Cuomo C.A."/>
            <person name="Troemel E.R."/>
        </authorList>
    </citation>
    <scope>NUCLEOTIDE SEQUENCE [LARGE SCALE GENOMIC DNA]</scope>
    <source>
        <strain evidence="3 4">ERTm6</strain>
    </source>
</reference>
<evidence type="ECO:0000313" key="3">
    <source>
        <dbReference type="EMBL" id="KFG26772.1"/>
    </source>
</evidence>
<sequence>MKIQRTIRKTFVVAVHIAVAKCAMYGDFDYFNGDGYNNACGGYARPQQTLDDAYYYGDYERVGADAAQLGMGGCNAGGCGISQDTPAIGFGAYPAEETFPMHQNTYVNNSFPEQAIHNQMGYQPERYDMSTAYFNNVENVNSGYEGSFSQNFAPVAPVAQSFAPVAQTGHAATCIHSAGVNAGVSAEETEPITILLNGSVPVNMQPTTITLGDQTYPLSNPPAISASVSQLGLGAASIQDLDLTSATIVPLPSLSKEEAEAAAAATAAGITVAQLKKDQKDQDAPCKTKKSGKKSKKSGKKGAASAAALKKKNGVAGVSTVVAIAVLPIIALLM</sequence>
<dbReference type="Proteomes" id="UP000054524">
    <property type="component" value="Unassembled WGS sequence"/>
</dbReference>
<proteinExistence type="predicted"/>
<dbReference type="HOGENOM" id="CLU_831816_0_0_1"/>
<accession>A0A086J3Q4</accession>